<dbReference type="Proteomes" id="UP000799049">
    <property type="component" value="Unassembled WGS sequence"/>
</dbReference>
<reference evidence="3" key="1">
    <citation type="submission" date="2019-09" db="EMBL/GenBank/DDBJ databases">
        <title>The Mitochondrial Proteome of the Jakobid, Andalucia godoyi, a Protist With the Most Gene-Rich and Bacteria-Like Mitochondrial Genome.</title>
        <authorList>
            <person name="Gray M.W."/>
            <person name="Burger G."/>
            <person name="Derelle R."/>
            <person name="Klimes V."/>
            <person name="Leger M."/>
            <person name="Sarrasin M."/>
            <person name="Vlcek C."/>
            <person name="Roger A.J."/>
            <person name="Elias M."/>
            <person name="Lang B.F."/>
        </authorList>
    </citation>
    <scope>NUCLEOTIDE SEQUENCE</scope>
    <source>
        <strain evidence="3">And28</strain>
    </source>
</reference>
<sequence length="180" mass="19619">MSRLYLSGLGGSPRSTDRASSSSVILAQQPSSAASPSSASSFHRQGSSSALDFGTGLRPSSPSVSSTSSMQNSMSGGRNSGTPSTSLELMGALAILSSDIKRRLVDLEEENSRIRTQLEESERKYESEFRLRQNLERVVQDQSLQIQLLERRVREEVQARAELETLQSRANALLSHSSRS</sequence>
<gene>
    <name evidence="3" type="ORF">ANDGO_07526</name>
</gene>
<name>A0A8K0F4K6_ANDGO</name>
<accession>A0A8K0F4K6</accession>
<feature type="region of interest" description="Disordered" evidence="2">
    <location>
        <begin position="1"/>
        <end position="86"/>
    </location>
</feature>
<feature type="compositionally biased region" description="Low complexity" evidence="2">
    <location>
        <begin position="12"/>
        <end position="41"/>
    </location>
</feature>
<evidence type="ECO:0000256" key="1">
    <source>
        <dbReference type="SAM" id="Coils"/>
    </source>
</evidence>
<evidence type="ECO:0000313" key="3">
    <source>
        <dbReference type="EMBL" id="KAF0852902.1"/>
    </source>
</evidence>
<organism evidence="3 4">
    <name type="scientific">Andalucia godoyi</name>
    <name type="common">Flagellate</name>
    <dbReference type="NCBI Taxonomy" id="505711"/>
    <lineage>
        <taxon>Eukaryota</taxon>
        <taxon>Discoba</taxon>
        <taxon>Jakobida</taxon>
        <taxon>Andalucina</taxon>
        <taxon>Andaluciidae</taxon>
        <taxon>Andalucia</taxon>
    </lineage>
</organism>
<feature type="compositionally biased region" description="Polar residues" evidence="2">
    <location>
        <begin position="76"/>
        <end position="86"/>
    </location>
</feature>
<proteinExistence type="predicted"/>
<evidence type="ECO:0000256" key="2">
    <source>
        <dbReference type="SAM" id="MobiDB-lite"/>
    </source>
</evidence>
<keyword evidence="4" id="KW-1185">Reference proteome</keyword>
<feature type="coiled-coil region" evidence="1">
    <location>
        <begin position="97"/>
        <end position="166"/>
    </location>
</feature>
<comment type="caution">
    <text evidence="3">The sequence shown here is derived from an EMBL/GenBank/DDBJ whole genome shotgun (WGS) entry which is preliminary data.</text>
</comment>
<evidence type="ECO:0000313" key="4">
    <source>
        <dbReference type="Proteomes" id="UP000799049"/>
    </source>
</evidence>
<dbReference type="AlphaFoldDB" id="A0A8K0F4K6"/>
<dbReference type="EMBL" id="VRVR01000011">
    <property type="protein sequence ID" value="KAF0852902.1"/>
    <property type="molecule type" value="Genomic_DNA"/>
</dbReference>
<protein>
    <submittedName>
        <fullName evidence="3">Mitochondrial SMC_N superfamily member</fullName>
    </submittedName>
</protein>
<keyword evidence="1" id="KW-0175">Coiled coil</keyword>
<feature type="compositionally biased region" description="Low complexity" evidence="2">
    <location>
        <begin position="60"/>
        <end position="75"/>
    </location>
</feature>